<evidence type="ECO:0000313" key="1">
    <source>
        <dbReference type="EMBL" id="KAH6928886.1"/>
    </source>
</evidence>
<dbReference type="EMBL" id="CM023486">
    <property type="protein sequence ID" value="KAH6928886.1"/>
    <property type="molecule type" value="Genomic_DNA"/>
</dbReference>
<protein>
    <submittedName>
        <fullName evidence="1">Uncharacterized protein</fullName>
    </submittedName>
</protein>
<gene>
    <name evidence="1" type="ORF">HPB50_020694</name>
</gene>
<reference evidence="1" key="1">
    <citation type="submission" date="2020-05" db="EMBL/GenBank/DDBJ databases">
        <title>Large-scale comparative analyses of tick genomes elucidate their genetic diversity and vector capacities.</title>
        <authorList>
            <person name="Jia N."/>
            <person name="Wang J."/>
            <person name="Shi W."/>
            <person name="Du L."/>
            <person name="Sun Y."/>
            <person name="Zhan W."/>
            <person name="Jiang J."/>
            <person name="Wang Q."/>
            <person name="Zhang B."/>
            <person name="Ji P."/>
            <person name="Sakyi L.B."/>
            <person name="Cui X."/>
            <person name="Yuan T."/>
            <person name="Jiang B."/>
            <person name="Yang W."/>
            <person name="Lam T.T.-Y."/>
            <person name="Chang Q."/>
            <person name="Ding S."/>
            <person name="Wang X."/>
            <person name="Zhu J."/>
            <person name="Ruan X."/>
            <person name="Zhao L."/>
            <person name="Wei J."/>
            <person name="Que T."/>
            <person name="Du C."/>
            <person name="Cheng J."/>
            <person name="Dai P."/>
            <person name="Han X."/>
            <person name="Huang E."/>
            <person name="Gao Y."/>
            <person name="Liu J."/>
            <person name="Shao H."/>
            <person name="Ye R."/>
            <person name="Li L."/>
            <person name="Wei W."/>
            <person name="Wang X."/>
            <person name="Wang C."/>
            <person name="Yang T."/>
            <person name="Huo Q."/>
            <person name="Li W."/>
            <person name="Guo W."/>
            <person name="Chen H."/>
            <person name="Zhou L."/>
            <person name="Ni X."/>
            <person name="Tian J."/>
            <person name="Zhou Y."/>
            <person name="Sheng Y."/>
            <person name="Liu T."/>
            <person name="Pan Y."/>
            <person name="Xia L."/>
            <person name="Li J."/>
            <person name="Zhao F."/>
            <person name="Cao W."/>
        </authorList>
    </citation>
    <scope>NUCLEOTIDE SEQUENCE</scope>
    <source>
        <strain evidence="1">Hyas-2018</strain>
    </source>
</reference>
<dbReference type="Proteomes" id="UP000821845">
    <property type="component" value="Chromosome 6"/>
</dbReference>
<keyword evidence="2" id="KW-1185">Reference proteome</keyword>
<name>A0ACB7S490_HYAAI</name>
<evidence type="ECO:0000313" key="2">
    <source>
        <dbReference type="Proteomes" id="UP000821845"/>
    </source>
</evidence>
<sequence>MVEADKATLSHGRRSFSSPILKLDKEEASWATLLGAIFLCVLAVVAMTVLITRHLASRRSSDGDICTTEDCIRHGRALLARLNLSADPCSSFYHYVCGNADYDNAEEKLRRMYGPKVEDFMQLRENLIQKDKGNGQDYELKATRALDMCMGRPDTMDPEPFVQFMHERGLMWPMEPNQPKRETNESGGPLFPILVDMSLNWRVSLWFDVNVMKSEHEENFMITLDEPGPVPTLRMAQLSSLGDDAYERIAQQMASFLTGGNVSLSKAELTDLRLDEGIVRNTLSFRRDPESEEAEEVDTTVPLGKIGSLTPGVGTEEWLATLRNALHGGLNTTLSNETNILVFDKARIKNAFTMLEDLPHEVSLNVTGWMFSYVYGWTMGTRFDSFHSGHQDAYKLNTRTLCFLAVQEMHGLAIVAAYISELFGISRRSDVNHIWTSITDALLVTVKNAESPTSATKLRAESKIAKELIVHQWPPEPFFSRHMMNEITAAFPAEATSLFSLRLQTMKVLQDLRGSRYYSSLLTSRVRWFTRSVRYLYSRNSLEVGVWALLAPSYMRHGSRLMTFSGLGFNMARSLVRALDSHGRMLDGNGKPDMFWSQKLKCSLNDAKTRREGRALADLFALNVTLRAFLVSGAALPSYSKLRFVESFTRDQTFFVSLCSHFCGDKERAELCELAARSAYFRKAFRCGDRTVSEGRCEFI</sequence>
<organism evidence="1 2">
    <name type="scientific">Hyalomma asiaticum</name>
    <name type="common">Tick</name>
    <dbReference type="NCBI Taxonomy" id="266040"/>
    <lineage>
        <taxon>Eukaryota</taxon>
        <taxon>Metazoa</taxon>
        <taxon>Ecdysozoa</taxon>
        <taxon>Arthropoda</taxon>
        <taxon>Chelicerata</taxon>
        <taxon>Arachnida</taxon>
        <taxon>Acari</taxon>
        <taxon>Parasitiformes</taxon>
        <taxon>Ixodida</taxon>
        <taxon>Ixodoidea</taxon>
        <taxon>Ixodidae</taxon>
        <taxon>Hyalomminae</taxon>
        <taxon>Hyalomma</taxon>
    </lineage>
</organism>
<proteinExistence type="predicted"/>
<accession>A0ACB7S490</accession>
<comment type="caution">
    <text evidence="1">The sequence shown here is derived from an EMBL/GenBank/DDBJ whole genome shotgun (WGS) entry which is preliminary data.</text>
</comment>